<sequence>MIGLVHLMRRFRVPGRFLVALSLTASVLGGCAAGVSAPHPEPAARVPLADPAVCGLWNAIGAAPTDAQLVDAAQRYQVVILNAWETAAQKRLKALNPAITVLVYKDLSSTRSYETATLHGGLLPTGVDFAATEREHPDWFATDTGGRRVEWAPYPQHWQMAVWNADYQREWTTAVTTEAVRDGWDGVFADNDFASLGFYSDAVLAGTSSRAETDRLLRDGLDRMVAVAGSALAAQGKLFIPNLSEARLYPGRWTEHARFGGAMEENFAQYAGDELLTWQGTQWEEMVRTSSDGKHLNLLVTKTAGVPESSPGAAGRAGFAGAALLAGDRACWTGPDAGDYSRPAFSGYQSLALGEPRGPAVQQDSGVWTREFTGGWVAVNPSDADETVTPPAGLSTTDGTAITSDLTISAADGEILVRR</sequence>
<feature type="signal peptide" evidence="1">
    <location>
        <begin position="1"/>
        <end position="32"/>
    </location>
</feature>
<keyword evidence="2" id="KW-0378">Hydrolase</keyword>
<accession>A0A4Q7V590</accession>
<evidence type="ECO:0000256" key="1">
    <source>
        <dbReference type="SAM" id="SignalP"/>
    </source>
</evidence>
<dbReference type="Proteomes" id="UP000291591">
    <property type="component" value="Unassembled WGS sequence"/>
</dbReference>
<comment type="caution">
    <text evidence="2">The sequence shown here is derived from an EMBL/GenBank/DDBJ whole genome shotgun (WGS) entry which is preliminary data.</text>
</comment>
<protein>
    <submittedName>
        <fullName evidence="2">Putative glycosyl hydrolase-like family 15 (GHL15) protein</fullName>
    </submittedName>
</protein>
<dbReference type="GO" id="GO:0016787">
    <property type="term" value="F:hydrolase activity"/>
    <property type="evidence" value="ECO:0007669"/>
    <property type="project" value="UniProtKB-KW"/>
</dbReference>
<dbReference type="InterPro" id="IPR029455">
    <property type="entry name" value="GHL15"/>
</dbReference>
<proteinExistence type="predicted"/>
<dbReference type="AlphaFoldDB" id="A0A4Q7V590"/>
<gene>
    <name evidence="2" type="ORF">EV383_4855</name>
</gene>
<dbReference type="Pfam" id="PF14885">
    <property type="entry name" value="GHL15"/>
    <property type="match status" value="1"/>
</dbReference>
<dbReference type="EMBL" id="SHKL01000001">
    <property type="protein sequence ID" value="RZT87923.1"/>
    <property type="molecule type" value="Genomic_DNA"/>
</dbReference>
<evidence type="ECO:0000313" key="2">
    <source>
        <dbReference type="EMBL" id="RZT87923.1"/>
    </source>
</evidence>
<reference evidence="2 3" key="1">
    <citation type="submission" date="2019-02" db="EMBL/GenBank/DDBJ databases">
        <title>Sequencing the genomes of 1000 actinobacteria strains.</title>
        <authorList>
            <person name="Klenk H.-P."/>
        </authorList>
    </citation>
    <scope>NUCLEOTIDE SEQUENCE [LARGE SCALE GENOMIC DNA]</scope>
    <source>
        <strain evidence="2 3">DSM 45779</strain>
    </source>
</reference>
<organism evidence="2 3">
    <name type="scientific">Pseudonocardia sediminis</name>
    <dbReference type="NCBI Taxonomy" id="1397368"/>
    <lineage>
        <taxon>Bacteria</taxon>
        <taxon>Bacillati</taxon>
        <taxon>Actinomycetota</taxon>
        <taxon>Actinomycetes</taxon>
        <taxon>Pseudonocardiales</taxon>
        <taxon>Pseudonocardiaceae</taxon>
        <taxon>Pseudonocardia</taxon>
    </lineage>
</organism>
<feature type="chain" id="PRO_5039693116" evidence="1">
    <location>
        <begin position="33"/>
        <end position="419"/>
    </location>
</feature>
<evidence type="ECO:0000313" key="3">
    <source>
        <dbReference type="Proteomes" id="UP000291591"/>
    </source>
</evidence>
<keyword evidence="1" id="KW-0732">Signal</keyword>
<name>A0A4Q7V590_PSEST</name>
<keyword evidence="3" id="KW-1185">Reference proteome</keyword>